<dbReference type="EMBL" id="JH687557">
    <property type="protein sequence ID" value="EIN03943.1"/>
    <property type="molecule type" value="Genomic_DNA"/>
</dbReference>
<dbReference type="KEGG" id="psq:PUNSTDRAFT_47751"/>
<evidence type="ECO:0000313" key="2">
    <source>
        <dbReference type="Proteomes" id="UP000054196"/>
    </source>
</evidence>
<keyword evidence="2" id="KW-1185">Reference proteome</keyword>
<protein>
    <submittedName>
        <fullName evidence="1">Uncharacterized protein</fullName>
    </submittedName>
</protein>
<dbReference type="OrthoDB" id="3203574at2759"/>
<dbReference type="HOGENOM" id="CLU_112554_1_1_1"/>
<dbReference type="OMA" id="AGIQNAY"/>
<sequence length="159" mass="17595">MDLIDTNPGKIRYSDQYSMPIIEPGSIQEVKMNMQLAQRQLQSVQELARRAIAGIENAYRPGTSAAQTTADLASLKDTLRVLLDFLKQTGVGDLPLLPANVQPPQEQQMQELEAATKKLFERQKRLQDSAAVVVNIMNSQVQGASQGGEPSHSQHSQRR</sequence>
<proteinExistence type="predicted"/>
<dbReference type="AlphaFoldDB" id="R7S146"/>
<dbReference type="Proteomes" id="UP000054196">
    <property type="component" value="Unassembled WGS sequence"/>
</dbReference>
<gene>
    <name evidence="1" type="ORF">PUNSTDRAFT_47751</name>
</gene>
<dbReference type="eggNOG" id="ENOG502ST3C">
    <property type="taxonomic scope" value="Eukaryota"/>
</dbReference>
<accession>R7S146</accession>
<organism evidence="1 2">
    <name type="scientific">Punctularia strigosozonata (strain HHB-11173)</name>
    <name type="common">White-rot fungus</name>
    <dbReference type="NCBI Taxonomy" id="741275"/>
    <lineage>
        <taxon>Eukaryota</taxon>
        <taxon>Fungi</taxon>
        <taxon>Dikarya</taxon>
        <taxon>Basidiomycota</taxon>
        <taxon>Agaricomycotina</taxon>
        <taxon>Agaricomycetes</taxon>
        <taxon>Corticiales</taxon>
        <taxon>Punctulariaceae</taxon>
        <taxon>Punctularia</taxon>
    </lineage>
</organism>
<name>R7S146_PUNST</name>
<dbReference type="GeneID" id="18882915"/>
<evidence type="ECO:0000313" key="1">
    <source>
        <dbReference type="EMBL" id="EIN03943.1"/>
    </source>
</evidence>
<dbReference type="RefSeq" id="XP_007388732.1">
    <property type="nucleotide sequence ID" value="XM_007388670.1"/>
</dbReference>
<reference evidence="2" key="1">
    <citation type="journal article" date="2012" name="Science">
        <title>The Paleozoic origin of enzymatic lignin decomposition reconstructed from 31 fungal genomes.</title>
        <authorList>
            <person name="Floudas D."/>
            <person name="Binder M."/>
            <person name="Riley R."/>
            <person name="Barry K."/>
            <person name="Blanchette R.A."/>
            <person name="Henrissat B."/>
            <person name="Martinez A.T."/>
            <person name="Otillar R."/>
            <person name="Spatafora J.W."/>
            <person name="Yadav J.S."/>
            <person name="Aerts A."/>
            <person name="Benoit I."/>
            <person name="Boyd A."/>
            <person name="Carlson A."/>
            <person name="Copeland A."/>
            <person name="Coutinho P.M."/>
            <person name="de Vries R.P."/>
            <person name="Ferreira P."/>
            <person name="Findley K."/>
            <person name="Foster B."/>
            <person name="Gaskell J."/>
            <person name="Glotzer D."/>
            <person name="Gorecki P."/>
            <person name="Heitman J."/>
            <person name="Hesse C."/>
            <person name="Hori C."/>
            <person name="Igarashi K."/>
            <person name="Jurgens J.A."/>
            <person name="Kallen N."/>
            <person name="Kersten P."/>
            <person name="Kohler A."/>
            <person name="Kuees U."/>
            <person name="Kumar T.K.A."/>
            <person name="Kuo A."/>
            <person name="LaButti K."/>
            <person name="Larrondo L.F."/>
            <person name="Lindquist E."/>
            <person name="Ling A."/>
            <person name="Lombard V."/>
            <person name="Lucas S."/>
            <person name="Lundell T."/>
            <person name="Martin R."/>
            <person name="McLaughlin D.J."/>
            <person name="Morgenstern I."/>
            <person name="Morin E."/>
            <person name="Murat C."/>
            <person name="Nagy L.G."/>
            <person name="Nolan M."/>
            <person name="Ohm R.A."/>
            <person name="Patyshakuliyeva A."/>
            <person name="Rokas A."/>
            <person name="Ruiz-Duenas F.J."/>
            <person name="Sabat G."/>
            <person name="Salamov A."/>
            <person name="Samejima M."/>
            <person name="Schmutz J."/>
            <person name="Slot J.C."/>
            <person name="St John F."/>
            <person name="Stenlid J."/>
            <person name="Sun H."/>
            <person name="Sun S."/>
            <person name="Syed K."/>
            <person name="Tsang A."/>
            <person name="Wiebenga A."/>
            <person name="Young D."/>
            <person name="Pisabarro A."/>
            <person name="Eastwood D.C."/>
            <person name="Martin F."/>
            <person name="Cullen D."/>
            <person name="Grigoriev I.V."/>
            <person name="Hibbett D.S."/>
        </authorList>
    </citation>
    <scope>NUCLEOTIDE SEQUENCE [LARGE SCALE GENOMIC DNA]</scope>
    <source>
        <strain evidence="2">HHB-11173 SS5</strain>
    </source>
</reference>